<dbReference type="EMBL" id="VSSQ01011549">
    <property type="protein sequence ID" value="MPM47126.1"/>
    <property type="molecule type" value="Genomic_DNA"/>
</dbReference>
<proteinExistence type="predicted"/>
<dbReference type="AlphaFoldDB" id="A0A645A2I4"/>
<name>A0A645A2I4_9ZZZZ</name>
<sequence length="104" mass="11767">MILNHVAQSPGTVVIASAASYADFFGRSDLDPVNVFSVPYGLEKAIIKPCYHDILYRFFSEVVVDTINLFLKETVVKFLIQFNRSIVAISKRFLYDDTFPSIVL</sequence>
<organism evidence="1">
    <name type="scientific">bioreactor metagenome</name>
    <dbReference type="NCBI Taxonomy" id="1076179"/>
    <lineage>
        <taxon>unclassified sequences</taxon>
        <taxon>metagenomes</taxon>
        <taxon>ecological metagenomes</taxon>
    </lineage>
</organism>
<gene>
    <name evidence="1" type="ORF">SDC9_93834</name>
</gene>
<comment type="caution">
    <text evidence="1">The sequence shown here is derived from an EMBL/GenBank/DDBJ whole genome shotgun (WGS) entry which is preliminary data.</text>
</comment>
<reference evidence="1" key="1">
    <citation type="submission" date="2019-08" db="EMBL/GenBank/DDBJ databases">
        <authorList>
            <person name="Kucharzyk K."/>
            <person name="Murdoch R.W."/>
            <person name="Higgins S."/>
            <person name="Loffler F."/>
        </authorList>
    </citation>
    <scope>NUCLEOTIDE SEQUENCE</scope>
</reference>
<evidence type="ECO:0000313" key="1">
    <source>
        <dbReference type="EMBL" id="MPM47126.1"/>
    </source>
</evidence>
<accession>A0A645A2I4</accession>
<protein>
    <submittedName>
        <fullName evidence="1">Uncharacterized protein</fullName>
    </submittedName>
</protein>